<name>A0A061F6M3_THECC</name>
<dbReference type="AlphaFoldDB" id="A0A061F6M3"/>
<dbReference type="EMBL" id="CM001885">
    <property type="protein sequence ID" value="EOY12533.1"/>
    <property type="molecule type" value="Genomic_DNA"/>
</dbReference>
<organism evidence="1 2">
    <name type="scientific">Theobroma cacao</name>
    <name type="common">Cacao</name>
    <name type="synonym">Cocoa</name>
    <dbReference type="NCBI Taxonomy" id="3641"/>
    <lineage>
        <taxon>Eukaryota</taxon>
        <taxon>Viridiplantae</taxon>
        <taxon>Streptophyta</taxon>
        <taxon>Embryophyta</taxon>
        <taxon>Tracheophyta</taxon>
        <taxon>Spermatophyta</taxon>
        <taxon>Magnoliopsida</taxon>
        <taxon>eudicotyledons</taxon>
        <taxon>Gunneridae</taxon>
        <taxon>Pentapetalae</taxon>
        <taxon>rosids</taxon>
        <taxon>malvids</taxon>
        <taxon>Malvales</taxon>
        <taxon>Malvaceae</taxon>
        <taxon>Byttnerioideae</taxon>
        <taxon>Theobroma</taxon>
    </lineage>
</organism>
<dbReference type="HOGENOM" id="CLU_2163010_0_0_1"/>
<gene>
    <name evidence="1" type="ORF">TCM_031050</name>
</gene>
<evidence type="ECO:0000313" key="1">
    <source>
        <dbReference type="EMBL" id="EOY12533.1"/>
    </source>
</evidence>
<protein>
    <submittedName>
        <fullName evidence="1">Uncharacterized protein</fullName>
    </submittedName>
</protein>
<dbReference type="InParanoid" id="A0A061F6M3"/>
<sequence length="111" mass="12333">MEILYYNDCTACNSFTFPSQEVSLGLTNLNIRCHDLLTNSLLRHSGNAGKQHLLSSGLSDWENILELSWLENPFASFKINVNCSMMAILGGITWSYGQIIVGCFTSPAFVH</sequence>
<dbReference type="Gramene" id="EOY12533">
    <property type="protein sequence ID" value="EOY12533"/>
    <property type="gene ID" value="TCM_031050"/>
</dbReference>
<accession>A0A061F6M3</accession>
<evidence type="ECO:0000313" key="2">
    <source>
        <dbReference type="Proteomes" id="UP000026915"/>
    </source>
</evidence>
<keyword evidence="2" id="KW-1185">Reference proteome</keyword>
<dbReference type="Proteomes" id="UP000026915">
    <property type="component" value="Chromosome 7"/>
</dbReference>
<reference evidence="1 2" key="1">
    <citation type="journal article" date="2013" name="Genome Biol.">
        <title>The genome sequence of the most widely cultivated cacao type and its use to identify candidate genes regulating pod color.</title>
        <authorList>
            <person name="Motamayor J.C."/>
            <person name="Mockaitis K."/>
            <person name="Schmutz J."/>
            <person name="Haiminen N."/>
            <person name="Iii D.L."/>
            <person name="Cornejo O."/>
            <person name="Findley S.D."/>
            <person name="Zheng P."/>
            <person name="Utro F."/>
            <person name="Royaert S."/>
            <person name="Saski C."/>
            <person name="Jenkins J."/>
            <person name="Podicheti R."/>
            <person name="Zhao M."/>
            <person name="Scheffler B.E."/>
            <person name="Stack J.C."/>
            <person name="Feltus F.A."/>
            <person name="Mustiga G.M."/>
            <person name="Amores F."/>
            <person name="Phillips W."/>
            <person name="Marelli J.P."/>
            <person name="May G.D."/>
            <person name="Shapiro H."/>
            <person name="Ma J."/>
            <person name="Bustamante C.D."/>
            <person name="Schnell R.J."/>
            <person name="Main D."/>
            <person name="Gilbert D."/>
            <person name="Parida L."/>
            <person name="Kuhn D.N."/>
        </authorList>
    </citation>
    <scope>NUCLEOTIDE SEQUENCE [LARGE SCALE GENOMIC DNA]</scope>
    <source>
        <strain evidence="2">cv. Matina 1-6</strain>
    </source>
</reference>
<proteinExistence type="predicted"/>